<dbReference type="InterPro" id="IPR001272">
    <property type="entry name" value="PEP_carboxykinase_ATP"/>
</dbReference>
<feature type="binding site" evidence="13">
    <location>
        <position position="57"/>
    </location>
    <ligand>
        <name>substrate</name>
    </ligand>
</feature>
<feature type="binding site" evidence="13">
    <location>
        <begin position="234"/>
        <end position="242"/>
    </location>
    <ligand>
        <name>ATP</name>
        <dbReference type="ChEBI" id="CHEBI:30616"/>
    </ligand>
</feature>
<dbReference type="GO" id="GO:0016301">
    <property type="term" value="F:kinase activity"/>
    <property type="evidence" value="ECO:0007669"/>
    <property type="project" value="UniProtKB-KW"/>
</dbReference>
<dbReference type="STRING" id="86666.SAMN04490247_2638"/>
<dbReference type="RefSeq" id="WP_176757518.1">
    <property type="nucleotide sequence ID" value="NZ_FNEV01000008.1"/>
</dbReference>
<dbReference type="InterPro" id="IPR013035">
    <property type="entry name" value="PEP_carboxykinase_C"/>
</dbReference>
<protein>
    <recommendedName>
        <fullName evidence="3 13">Phosphoenolpyruvate carboxykinase (ATP)</fullName>
        <shortName evidence="13">PCK</shortName>
        <shortName evidence="13">PEP carboxykinase</shortName>
        <shortName evidence="13">PEPCK</shortName>
        <ecNumber evidence="3 13">4.1.1.49</ecNumber>
    </recommendedName>
</protein>
<dbReference type="Proteomes" id="UP000199225">
    <property type="component" value="Unassembled WGS sequence"/>
</dbReference>
<dbReference type="Gene3D" id="3.90.228.20">
    <property type="match status" value="1"/>
</dbReference>
<keyword evidence="4 13" id="KW-0312">Gluconeogenesis</keyword>
<dbReference type="PROSITE" id="PS00532">
    <property type="entry name" value="PEPCK_ATP"/>
    <property type="match status" value="1"/>
</dbReference>
<comment type="caution">
    <text evidence="13">Lacks conserved residue(s) required for the propagation of feature annotation.</text>
</comment>
<evidence type="ECO:0000256" key="2">
    <source>
        <dbReference type="ARBA" id="ARBA00006052"/>
    </source>
</evidence>
<evidence type="ECO:0000313" key="14">
    <source>
        <dbReference type="EMBL" id="SDJ63562.1"/>
    </source>
</evidence>
<proteinExistence type="inferred from homology"/>
<organism evidence="14 15">
    <name type="scientific">Salimicrobium halophilum</name>
    <dbReference type="NCBI Taxonomy" id="86666"/>
    <lineage>
        <taxon>Bacteria</taxon>
        <taxon>Bacillati</taxon>
        <taxon>Bacillota</taxon>
        <taxon>Bacilli</taxon>
        <taxon>Bacillales</taxon>
        <taxon>Bacillaceae</taxon>
        <taxon>Salimicrobium</taxon>
    </lineage>
</organism>
<gene>
    <name evidence="13" type="primary">pckA</name>
    <name evidence="14" type="ORF">SAMN04490247_2638</name>
</gene>
<dbReference type="NCBIfam" id="TIGR00224">
    <property type="entry name" value="pckA"/>
    <property type="match status" value="1"/>
</dbReference>
<dbReference type="SUPFAM" id="SSF53795">
    <property type="entry name" value="PEP carboxykinase-like"/>
    <property type="match status" value="1"/>
</dbReference>
<evidence type="ECO:0000256" key="8">
    <source>
        <dbReference type="ARBA" id="ARBA00022793"/>
    </source>
</evidence>
<keyword evidence="11 13" id="KW-0456">Lyase</keyword>
<evidence type="ECO:0000256" key="11">
    <source>
        <dbReference type="ARBA" id="ARBA00023239"/>
    </source>
</evidence>
<dbReference type="AlphaFoldDB" id="A0A1G8VBR8"/>
<dbReference type="InterPro" id="IPR015994">
    <property type="entry name" value="PEPCK_ATP_CS"/>
</dbReference>
<keyword evidence="14" id="KW-0418">Kinase</keyword>
<evidence type="ECO:0000256" key="12">
    <source>
        <dbReference type="ARBA" id="ARBA00047371"/>
    </source>
</evidence>
<evidence type="ECO:0000256" key="5">
    <source>
        <dbReference type="ARBA" id="ARBA00022490"/>
    </source>
</evidence>
<evidence type="ECO:0000256" key="6">
    <source>
        <dbReference type="ARBA" id="ARBA00022723"/>
    </source>
</evidence>
<dbReference type="Gene3D" id="3.40.449.10">
    <property type="entry name" value="Phosphoenolpyruvate Carboxykinase, domain 1"/>
    <property type="match status" value="1"/>
</dbReference>
<feature type="binding site" evidence="13">
    <location>
        <position position="320"/>
    </location>
    <ligand>
        <name>ATP</name>
        <dbReference type="ChEBI" id="CHEBI:30616"/>
    </ligand>
</feature>
<name>A0A1G8VBR8_9BACI</name>
<keyword evidence="14" id="KW-0670">Pyruvate</keyword>
<comment type="cofactor">
    <cofactor evidence="13">
        <name>Mn(2+)</name>
        <dbReference type="ChEBI" id="CHEBI:29035"/>
    </cofactor>
    <text evidence="13">Binds 1 Mn(2+) ion per subunit.</text>
</comment>
<evidence type="ECO:0000256" key="7">
    <source>
        <dbReference type="ARBA" id="ARBA00022741"/>
    </source>
</evidence>
<dbReference type="GO" id="GO:0005829">
    <property type="term" value="C:cytosol"/>
    <property type="evidence" value="ECO:0007669"/>
    <property type="project" value="TreeGrafter"/>
</dbReference>
<keyword evidence="10 13" id="KW-0464">Manganese</keyword>
<keyword evidence="15" id="KW-1185">Reference proteome</keyword>
<keyword evidence="14" id="KW-0808">Transferase</keyword>
<dbReference type="UniPathway" id="UPA00138"/>
<dbReference type="GO" id="GO:0046872">
    <property type="term" value="F:metal ion binding"/>
    <property type="evidence" value="ECO:0007669"/>
    <property type="project" value="UniProtKB-KW"/>
</dbReference>
<dbReference type="HAMAP" id="MF_00453">
    <property type="entry name" value="PEPCK_ATP"/>
    <property type="match status" value="1"/>
</dbReference>
<comment type="similarity">
    <text evidence="2 13">Belongs to the phosphoenolpyruvate carboxykinase (ATP) family.</text>
</comment>
<evidence type="ECO:0000256" key="3">
    <source>
        <dbReference type="ARBA" id="ARBA00012363"/>
    </source>
</evidence>
<dbReference type="FunFam" id="2.170.8.10:FF:000001">
    <property type="entry name" value="Phosphoenolpyruvate carboxykinase (ATP)"/>
    <property type="match status" value="1"/>
</dbReference>
<dbReference type="EMBL" id="FNEV01000008">
    <property type="protein sequence ID" value="SDJ63562.1"/>
    <property type="molecule type" value="Genomic_DNA"/>
</dbReference>
<feature type="binding site" evidence="13">
    <location>
        <position position="445"/>
    </location>
    <ligand>
        <name>ATP</name>
        <dbReference type="ChEBI" id="CHEBI:30616"/>
    </ligand>
</feature>
<dbReference type="InterPro" id="IPR008210">
    <property type="entry name" value="PEP_carboxykinase_N"/>
</dbReference>
<evidence type="ECO:0000256" key="1">
    <source>
        <dbReference type="ARBA" id="ARBA00004742"/>
    </source>
</evidence>
<feature type="binding site" evidence="13">
    <location>
        <position position="255"/>
    </location>
    <ligand>
        <name>Mn(2+)</name>
        <dbReference type="ChEBI" id="CHEBI:29035"/>
    </ligand>
</feature>
<feature type="binding site" evidence="13">
    <location>
        <position position="199"/>
    </location>
    <ligand>
        <name>substrate</name>
    </ligand>
</feature>
<dbReference type="Gene3D" id="2.170.8.10">
    <property type="entry name" value="Phosphoenolpyruvate Carboxykinase, domain 2"/>
    <property type="match status" value="1"/>
</dbReference>
<accession>A0A1G8VBR8</accession>
<dbReference type="FunFam" id="3.40.449.10:FF:000001">
    <property type="entry name" value="Phosphoenolpyruvate carboxykinase (ATP)"/>
    <property type="match status" value="1"/>
</dbReference>
<evidence type="ECO:0000256" key="13">
    <source>
        <dbReference type="HAMAP-Rule" id="MF_00453"/>
    </source>
</evidence>
<evidence type="ECO:0000256" key="9">
    <source>
        <dbReference type="ARBA" id="ARBA00022840"/>
    </source>
</evidence>
<feature type="binding site" evidence="13">
    <location>
        <position position="199"/>
    </location>
    <ligand>
        <name>Mn(2+)</name>
        <dbReference type="ChEBI" id="CHEBI:29035"/>
    </ligand>
</feature>
<comment type="catalytic activity">
    <reaction evidence="12 13">
        <text>oxaloacetate + ATP = phosphoenolpyruvate + ADP + CO2</text>
        <dbReference type="Rhea" id="RHEA:18617"/>
        <dbReference type="ChEBI" id="CHEBI:16452"/>
        <dbReference type="ChEBI" id="CHEBI:16526"/>
        <dbReference type="ChEBI" id="CHEBI:30616"/>
        <dbReference type="ChEBI" id="CHEBI:58702"/>
        <dbReference type="ChEBI" id="CHEBI:456216"/>
        <dbReference type="EC" id="4.1.1.49"/>
    </reaction>
</comment>
<feature type="binding site" evidence="13">
    <location>
        <position position="283"/>
    </location>
    <ligand>
        <name>ATP</name>
        <dbReference type="ChEBI" id="CHEBI:30616"/>
    </ligand>
</feature>
<evidence type="ECO:0000256" key="4">
    <source>
        <dbReference type="ARBA" id="ARBA00022432"/>
    </source>
</evidence>
<evidence type="ECO:0000313" key="15">
    <source>
        <dbReference type="Proteomes" id="UP000199225"/>
    </source>
</evidence>
<keyword evidence="7 13" id="KW-0547">Nucleotide-binding</keyword>
<comment type="function">
    <text evidence="13">Involved in the gluconeogenesis. Catalyzes the conversion of oxaloacetate (OAA) to phosphoenolpyruvate (PEP) through direct phosphoryl transfer between the nucleoside triphosphate and OAA.</text>
</comment>
<keyword evidence="9 13" id="KW-0067">ATP-binding</keyword>
<reference evidence="15" key="1">
    <citation type="submission" date="2016-10" db="EMBL/GenBank/DDBJ databases">
        <authorList>
            <person name="Varghese N."/>
            <person name="Submissions S."/>
        </authorList>
    </citation>
    <scope>NUCLEOTIDE SEQUENCE [LARGE SCALE GENOMIC DNA]</scope>
    <source>
        <strain evidence="15">DSM 4771</strain>
    </source>
</reference>
<dbReference type="NCBIfam" id="NF006820">
    <property type="entry name" value="PRK09344.1-2"/>
    <property type="match status" value="1"/>
</dbReference>
<feature type="binding site" evidence="13">
    <location>
        <position position="193"/>
    </location>
    <ligand>
        <name>substrate</name>
    </ligand>
</feature>
<feature type="binding site" evidence="13">
    <location>
        <position position="218"/>
    </location>
    <ligand>
        <name>ATP</name>
        <dbReference type="ChEBI" id="CHEBI:30616"/>
    </ligand>
</feature>
<keyword evidence="8 13" id="KW-0210">Decarboxylase</keyword>
<feature type="binding site" evidence="13">
    <location>
        <position position="218"/>
    </location>
    <ligand>
        <name>Mn(2+)</name>
        <dbReference type="ChEBI" id="CHEBI:29035"/>
    </ligand>
</feature>
<dbReference type="PANTHER" id="PTHR30031">
    <property type="entry name" value="PHOSPHOENOLPYRUVATE CARBOXYKINASE ATP"/>
    <property type="match status" value="1"/>
</dbReference>
<comment type="subcellular location">
    <subcellularLocation>
        <location evidence="13">Cytoplasm</location>
    </subcellularLocation>
</comment>
<comment type="pathway">
    <text evidence="1 13">Carbohydrate biosynthesis; gluconeogenesis.</text>
</comment>
<dbReference type="Pfam" id="PF01293">
    <property type="entry name" value="PEPCK_ATP"/>
    <property type="match status" value="1"/>
</dbReference>
<keyword evidence="5 13" id="KW-0963">Cytoplasm</keyword>
<dbReference type="GO" id="GO:0006094">
    <property type="term" value="P:gluconeogenesis"/>
    <property type="evidence" value="ECO:0007669"/>
    <property type="project" value="UniProtKB-UniRule"/>
</dbReference>
<evidence type="ECO:0000256" key="10">
    <source>
        <dbReference type="ARBA" id="ARBA00023211"/>
    </source>
</evidence>
<dbReference type="EC" id="4.1.1.49" evidence="3 13"/>
<dbReference type="GO" id="GO:0005524">
    <property type="term" value="F:ATP binding"/>
    <property type="evidence" value="ECO:0007669"/>
    <property type="project" value="UniProtKB-UniRule"/>
</dbReference>
<feature type="binding site" evidence="13">
    <location>
        <position position="199"/>
    </location>
    <ligand>
        <name>ATP</name>
        <dbReference type="ChEBI" id="CHEBI:30616"/>
    </ligand>
</feature>
<dbReference type="PIRSF" id="PIRSF006294">
    <property type="entry name" value="PEP_crbxkin"/>
    <property type="match status" value="1"/>
</dbReference>
<dbReference type="GO" id="GO:0004612">
    <property type="term" value="F:phosphoenolpyruvate carboxykinase (ATP) activity"/>
    <property type="evidence" value="ECO:0007669"/>
    <property type="project" value="UniProtKB-UniRule"/>
</dbReference>
<dbReference type="SUPFAM" id="SSF68923">
    <property type="entry name" value="PEP carboxykinase N-terminal domain"/>
    <property type="match status" value="1"/>
</dbReference>
<dbReference type="PANTHER" id="PTHR30031:SF0">
    <property type="entry name" value="PHOSPHOENOLPYRUVATE CARBOXYKINASE (ATP)"/>
    <property type="match status" value="1"/>
</dbReference>
<dbReference type="CDD" id="cd00484">
    <property type="entry name" value="PEPCK_ATP"/>
    <property type="match status" value="1"/>
</dbReference>
<dbReference type="NCBIfam" id="NF006821">
    <property type="entry name" value="PRK09344.1-3"/>
    <property type="match status" value="1"/>
</dbReference>
<sequence length="529" mass="58822">MIHARSDRSSIEELLEADGTHVHLSVPSLIKKVIERQEGTLTDTGAVQAETGAYTGRSPNDKFIVKDDETFERVDWGKVNQPMTEDTFLHLYHKVIDYLKQTNERFVFKGFAGADEDYRLPIQVITEYAWHNMFARQMFIRPNKEEETHHEAAFTVLSAPGLKADPETDGTNSEVFVTVSFKHRIVLIGGTQYAGEIKKSIFSVMNYLLPKEGVLPMHCSANVNENGETALFFGLSGTGKTTLSADPKRFLIGDDEHGWSDKGVFNMEGGCYAKTKDLSEESEPDIYRAVRFGAVLENVILDARTGRPDYADTSLTENTRVAYPLDHIDNALKDSKAGHPETIIFLTADATGVLPPISKLTKAQAMYHFLSGYTSKLAGTERGVTSPQATFSSCFGAPFLPLPPSVYAKMLGQKIDENETEVFLVNTGWSGGAYGTGKRMKLSYTRRMVEAALNGEFTETETYQDPVFGLNIPTSCQGVPEDVLVPRNAWEDKDAYDKQAKELADQFHENFKKFTYADETIAKAGPIKH</sequence>
<keyword evidence="6 13" id="KW-0479">Metal-binding</keyword>
<feature type="binding site" evidence="13">
    <location>
        <position position="320"/>
    </location>
    <ligand>
        <name>substrate</name>
    </ligand>
</feature>